<organism evidence="1 2">
    <name type="scientific">Salix suchowensis</name>
    <dbReference type="NCBI Taxonomy" id="1278906"/>
    <lineage>
        <taxon>Eukaryota</taxon>
        <taxon>Viridiplantae</taxon>
        <taxon>Streptophyta</taxon>
        <taxon>Embryophyta</taxon>
        <taxon>Tracheophyta</taxon>
        <taxon>Spermatophyta</taxon>
        <taxon>Magnoliopsida</taxon>
        <taxon>eudicotyledons</taxon>
        <taxon>Gunneridae</taxon>
        <taxon>Pentapetalae</taxon>
        <taxon>rosids</taxon>
        <taxon>fabids</taxon>
        <taxon>Malpighiales</taxon>
        <taxon>Salicaceae</taxon>
        <taxon>Saliceae</taxon>
        <taxon>Salix</taxon>
    </lineage>
</organism>
<proteinExistence type="predicted"/>
<dbReference type="EMBL" id="JAPFFI010000009">
    <property type="protein sequence ID" value="KAJ6382408.1"/>
    <property type="molecule type" value="Genomic_DNA"/>
</dbReference>
<dbReference type="Proteomes" id="UP001141253">
    <property type="component" value="Chromosome 6"/>
</dbReference>
<comment type="caution">
    <text evidence="1">The sequence shown here is derived from an EMBL/GenBank/DDBJ whole genome shotgun (WGS) entry which is preliminary data.</text>
</comment>
<evidence type="ECO:0000313" key="1">
    <source>
        <dbReference type="EMBL" id="KAJ6382408.1"/>
    </source>
</evidence>
<keyword evidence="2" id="KW-1185">Reference proteome</keyword>
<name>A0ABQ9BHB0_9ROSI</name>
<reference evidence="1" key="2">
    <citation type="journal article" date="2023" name="Int. J. Mol. Sci.">
        <title>De Novo Assembly and Annotation of 11 Diverse Shrub Willow (Salix) Genomes Reveals Novel Gene Organization in Sex-Linked Regions.</title>
        <authorList>
            <person name="Hyden B."/>
            <person name="Feng K."/>
            <person name="Yates T.B."/>
            <person name="Jawdy S."/>
            <person name="Cereghino C."/>
            <person name="Smart L.B."/>
            <person name="Muchero W."/>
        </authorList>
    </citation>
    <scope>NUCLEOTIDE SEQUENCE</scope>
    <source>
        <tissue evidence="1">Shoot tip</tissue>
    </source>
</reference>
<gene>
    <name evidence="1" type="ORF">OIU77_030960</name>
</gene>
<evidence type="ECO:0000313" key="2">
    <source>
        <dbReference type="Proteomes" id="UP001141253"/>
    </source>
</evidence>
<reference evidence="1" key="1">
    <citation type="submission" date="2022-10" db="EMBL/GenBank/DDBJ databases">
        <authorList>
            <person name="Hyden B.L."/>
            <person name="Feng K."/>
            <person name="Yates T."/>
            <person name="Jawdy S."/>
            <person name="Smart L.B."/>
            <person name="Muchero W."/>
        </authorList>
    </citation>
    <scope>NUCLEOTIDE SEQUENCE</scope>
    <source>
        <tissue evidence="1">Shoot tip</tissue>
    </source>
</reference>
<accession>A0ABQ9BHB0</accession>
<sequence>MIKRLVIKGCELEFHIQKVAAPATMRTILGVESRQMDEQIGIYEKKQQKTDKAGGLEAMEFKVVKDSRTSRQFRPDHRSDVGGINQARYFVFGLTC</sequence>
<protein>
    <submittedName>
        <fullName evidence="1">Uncharacterized protein</fullName>
    </submittedName>
</protein>